<reference evidence="2 3" key="1">
    <citation type="submission" date="2024-05" db="EMBL/GenBank/DDBJ databases">
        <authorList>
            <person name="Liu Q."/>
            <person name="Xin Y.-H."/>
        </authorList>
    </citation>
    <scope>NUCLEOTIDE SEQUENCE [LARGE SCALE GENOMIC DNA]</scope>
    <source>
        <strain evidence="2 3">CGMCC 1.15349</strain>
    </source>
</reference>
<keyword evidence="1" id="KW-0732">Signal</keyword>
<dbReference type="Gene3D" id="3.30.1150.10">
    <property type="match status" value="1"/>
</dbReference>
<feature type="chain" id="PRO_5046985747" evidence="1">
    <location>
        <begin position="23"/>
        <end position="157"/>
    </location>
</feature>
<name>A0ABU9XWN6_9SPHN</name>
<evidence type="ECO:0000256" key="1">
    <source>
        <dbReference type="SAM" id="SignalP"/>
    </source>
</evidence>
<proteinExistence type="predicted"/>
<evidence type="ECO:0000313" key="3">
    <source>
        <dbReference type="Proteomes" id="UP001404104"/>
    </source>
</evidence>
<evidence type="ECO:0000313" key="2">
    <source>
        <dbReference type="EMBL" id="MEN2787960.1"/>
    </source>
</evidence>
<feature type="signal peptide" evidence="1">
    <location>
        <begin position="1"/>
        <end position="22"/>
    </location>
</feature>
<dbReference type="SUPFAM" id="SSF74653">
    <property type="entry name" value="TolA/TonB C-terminal domain"/>
    <property type="match status" value="1"/>
</dbReference>
<sequence>MSRCFLNCAALALTLSATQAVASSAHQVDTLDEWVQHANKELKRSMVPPRDGSGGKSTVTFRRGADGRPTDIVVLTRGGHIASAARRSVSRMRNLPPLPSGFTPDQRITMHLLVGDATNQYDFERENAKMVASAKAANAKLAARVSNVAVASIGSRR</sequence>
<protein>
    <submittedName>
        <fullName evidence="2">Energy transducer TonB</fullName>
    </submittedName>
</protein>
<dbReference type="RefSeq" id="WP_345866205.1">
    <property type="nucleotide sequence ID" value="NZ_JBDIMF010000008.1"/>
</dbReference>
<keyword evidence="3" id="KW-1185">Reference proteome</keyword>
<accession>A0ABU9XWN6</accession>
<organism evidence="2 3">
    <name type="scientific">Sphingomonas qilianensis</name>
    <dbReference type="NCBI Taxonomy" id="1736690"/>
    <lineage>
        <taxon>Bacteria</taxon>
        <taxon>Pseudomonadati</taxon>
        <taxon>Pseudomonadota</taxon>
        <taxon>Alphaproteobacteria</taxon>
        <taxon>Sphingomonadales</taxon>
        <taxon>Sphingomonadaceae</taxon>
        <taxon>Sphingomonas</taxon>
    </lineage>
</organism>
<dbReference type="EMBL" id="JBDIMF010000008">
    <property type="protein sequence ID" value="MEN2787960.1"/>
    <property type="molecule type" value="Genomic_DNA"/>
</dbReference>
<comment type="caution">
    <text evidence="2">The sequence shown here is derived from an EMBL/GenBank/DDBJ whole genome shotgun (WGS) entry which is preliminary data.</text>
</comment>
<gene>
    <name evidence="2" type="ORF">ABC969_16220</name>
</gene>
<dbReference type="Proteomes" id="UP001404104">
    <property type="component" value="Unassembled WGS sequence"/>
</dbReference>